<dbReference type="KEGG" id="pbs:Plabr_1617"/>
<dbReference type="SUPFAM" id="SSF53756">
    <property type="entry name" value="UDP-Glycosyltransferase/glycogen phosphorylase"/>
    <property type="match status" value="1"/>
</dbReference>
<dbReference type="Proteomes" id="UP000006860">
    <property type="component" value="Chromosome"/>
</dbReference>
<keyword evidence="3" id="KW-1185">Reference proteome</keyword>
<dbReference type="EMBL" id="CP002546">
    <property type="protein sequence ID" value="ADY59228.1"/>
    <property type="molecule type" value="Genomic_DNA"/>
</dbReference>
<dbReference type="eggNOG" id="COG0438">
    <property type="taxonomic scope" value="Bacteria"/>
</dbReference>
<dbReference type="Gene3D" id="3.40.50.2000">
    <property type="entry name" value="Glycogen Phosphorylase B"/>
    <property type="match status" value="2"/>
</dbReference>
<accession>F0SSF7</accession>
<feature type="domain" description="Glycosyltransferase subfamily 4-like N-terminal" evidence="1">
    <location>
        <begin position="19"/>
        <end position="202"/>
    </location>
</feature>
<gene>
    <name evidence="2" type="ordered locus">Plabr_1617</name>
</gene>
<sequence>MRIWIVNQYASTPQHSFGTRHYSLARQLSLRGHDVTIVASSFCHASRKQTRLSGKTTSKKETLDGVEYLWLKTPGYSRNGISRLFDMLVFCFRLLRGTAFRNEPTPDVIIGSSPHLFGAFGAQRLAASKGCPFVLEIRDIWPLTLIELGNMSSWHPLVFLFGAIEKFLYRRADRIITLLPGAGSHVAERIGRQRDTTWISNGVDLGMIPSPPDAPDGDKFTVMYAGSHGIANGLSSIVQAAKIVQASDAGDTIQFRFVGSGGQKQQLISLASELELTNCSFEEAVQKSEVYDTLSEADAFVATLVRSPLYRHGISLNKLFDYMSVGRPIVFGVEAYNNPVEEAEAGISVEPENPQQIADAILKLVSLSVEERAEMGARGRRIIETQYNVERNGALLEAVLLSACGISESQESEQKAA</sequence>
<dbReference type="CDD" id="cd03794">
    <property type="entry name" value="GT4_WbuB-like"/>
    <property type="match status" value="1"/>
</dbReference>
<dbReference type="PANTHER" id="PTHR12526:SF622">
    <property type="entry name" value="GLYCOSYLTRANSFERASE (GROUP I)"/>
    <property type="match status" value="1"/>
</dbReference>
<organism evidence="2 3">
    <name type="scientific">Rubinisphaera brasiliensis (strain ATCC 49424 / DSM 5305 / JCM 21570 / IAM 15109 / NBRC 103401 / IFAM 1448)</name>
    <name type="common">Planctomyces brasiliensis</name>
    <dbReference type="NCBI Taxonomy" id="756272"/>
    <lineage>
        <taxon>Bacteria</taxon>
        <taxon>Pseudomonadati</taxon>
        <taxon>Planctomycetota</taxon>
        <taxon>Planctomycetia</taxon>
        <taxon>Planctomycetales</taxon>
        <taxon>Planctomycetaceae</taxon>
        <taxon>Rubinisphaera</taxon>
    </lineage>
</organism>
<proteinExistence type="predicted"/>
<dbReference type="Pfam" id="PF13692">
    <property type="entry name" value="Glyco_trans_1_4"/>
    <property type="match status" value="1"/>
</dbReference>
<dbReference type="InterPro" id="IPR028098">
    <property type="entry name" value="Glyco_trans_4-like_N"/>
</dbReference>
<dbReference type="PANTHER" id="PTHR12526">
    <property type="entry name" value="GLYCOSYLTRANSFERASE"/>
    <property type="match status" value="1"/>
</dbReference>
<dbReference type="AlphaFoldDB" id="F0SSF7"/>
<dbReference type="Pfam" id="PF13579">
    <property type="entry name" value="Glyco_trans_4_4"/>
    <property type="match status" value="1"/>
</dbReference>
<name>F0SSF7_RUBBR</name>
<protein>
    <submittedName>
        <fullName evidence="2">Glycosyl transferase group 1</fullName>
    </submittedName>
</protein>
<evidence type="ECO:0000259" key="1">
    <source>
        <dbReference type="Pfam" id="PF13579"/>
    </source>
</evidence>
<reference evidence="3" key="1">
    <citation type="submission" date="2011-02" db="EMBL/GenBank/DDBJ databases">
        <title>The complete genome of Planctomyces brasiliensis DSM 5305.</title>
        <authorList>
            <person name="Lucas S."/>
            <person name="Copeland A."/>
            <person name="Lapidus A."/>
            <person name="Bruce D."/>
            <person name="Goodwin L."/>
            <person name="Pitluck S."/>
            <person name="Kyrpides N."/>
            <person name="Mavromatis K."/>
            <person name="Pagani I."/>
            <person name="Ivanova N."/>
            <person name="Ovchinnikova G."/>
            <person name="Lu M."/>
            <person name="Detter J.C."/>
            <person name="Han C."/>
            <person name="Land M."/>
            <person name="Hauser L."/>
            <person name="Markowitz V."/>
            <person name="Cheng J.-F."/>
            <person name="Hugenholtz P."/>
            <person name="Woyke T."/>
            <person name="Wu D."/>
            <person name="Tindall B."/>
            <person name="Pomrenke H.G."/>
            <person name="Brambilla E."/>
            <person name="Klenk H.-P."/>
            <person name="Eisen J.A."/>
        </authorList>
    </citation>
    <scope>NUCLEOTIDE SEQUENCE [LARGE SCALE GENOMIC DNA]</scope>
    <source>
        <strain evidence="3">ATCC 49424 / DSM 5305 / JCM 21570 / NBRC 103401 / IFAM 1448</strain>
    </source>
</reference>
<dbReference type="GO" id="GO:0016757">
    <property type="term" value="F:glycosyltransferase activity"/>
    <property type="evidence" value="ECO:0007669"/>
    <property type="project" value="UniProtKB-ARBA"/>
</dbReference>
<dbReference type="HOGENOM" id="CLU_009583_11_2_0"/>
<evidence type="ECO:0000313" key="2">
    <source>
        <dbReference type="EMBL" id="ADY59228.1"/>
    </source>
</evidence>
<dbReference type="STRING" id="756272.Plabr_1617"/>
<keyword evidence="2" id="KW-0808">Transferase</keyword>
<evidence type="ECO:0000313" key="3">
    <source>
        <dbReference type="Proteomes" id="UP000006860"/>
    </source>
</evidence>